<dbReference type="InterPro" id="IPR004088">
    <property type="entry name" value="KH_dom_type_1"/>
</dbReference>
<keyword evidence="3" id="KW-1133">Transmembrane helix</keyword>
<dbReference type="SMART" id="SM00322">
    <property type="entry name" value="KH"/>
    <property type="match status" value="1"/>
</dbReference>
<feature type="domain" description="WW" evidence="4">
    <location>
        <begin position="410"/>
        <end position="445"/>
    </location>
</feature>
<evidence type="ECO:0000313" key="5">
    <source>
        <dbReference type="EMBL" id="CAE7889222.1"/>
    </source>
</evidence>
<dbReference type="OrthoDB" id="187617at2759"/>
<dbReference type="InterPro" id="IPR036612">
    <property type="entry name" value="KH_dom_type_1_sf"/>
</dbReference>
<protein>
    <submittedName>
        <fullName evidence="5">TDRKH protein</fullName>
    </submittedName>
</protein>
<gene>
    <name evidence="5" type="primary">TDRKH</name>
    <name evidence="5" type="ORF">SNEC2469_LOCUS29495</name>
</gene>
<reference evidence="5" key="1">
    <citation type="submission" date="2021-02" db="EMBL/GenBank/DDBJ databases">
        <authorList>
            <person name="Dougan E. K."/>
            <person name="Rhodes N."/>
            <person name="Thang M."/>
            <person name="Chan C."/>
        </authorList>
    </citation>
    <scope>NUCLEOTIDE SEQUENCE</scope>
</reference>
<dbReference type="CDD" id="cd00105">
    <property type="entry name" value="KH-I"/>
    <property type="match status" value="1"/>
</dbReference>
<dbReference type="SUPFAM" id="SSF51045">
    <property type="entry name" value="WW domain"/>
    <property type="match status" value="2"/>
</dbReference>
<dbReference type="Proteomes" id="UP000601435">
    <property type="component" value="Unassembled WGS sequence"/>
</dbReference>
<keyword evidence="3" id="KW-0472">Membrane</keyword>
<feature type="compositionally biased region" description="Basic and acidic residues" evidence="2">
    <location>
        <begin position="296"/>
        <end position="308"/>
    </location>
</feature>
<dbReference type="AlphaFoldDB" id="A0A813B260"/>
<proteinExistence type="predicted"/>
<evidence type="ECO:0000256" key="3">
    <source>
        <dbReference type="SAM" id="Phobius"/>
    </source>
</evidence>
<dbReference type="PROSITE" id="PS50084">
    <property type="entry name" value="KH_TYPE_1"/>
    <property type="match status" value="1"/>
</dbReference>
<dbReference type="InterPro" id="IPR036020">
    <property type="entry name" value="WW_dom_sf"/>
</dbReference>
<dbReference type="SUPFAM" id="SSF54791">
    <property type="entry name" value="Eukaryotic type KH-domain (KH-domain type I)"/>
    <property type="match status" value="1"/>
</dbReference>
<feature type="region of interest" description="Disordered" evidence="2">
    <location>
        <begin position="285"/>
        <end position="380"/>
    </location>
</feature>
<dbReference type="GO" id="GO:0003723">
    <property type="term" value="F:RNA binding"/>
    <property type="evidence" value="ECO:0007669"/>
    <property type="project" value="UniProtKB-UniRule"/>
</dbReference>
<dbReference type="InterPro" id="IPR001202">
    <property type="entry name" value="WW_dom"/>
</dbReference>
<dbReference type="Gene3D" id="3.30.1370.10">
    <property type="entry name" value="K Homology domain, type 1"/>
    <property type="match status" value="1"/>
</dbReference>
<sequence>MCECRLQCNNVDRLGRNDWVAYDASYGTCRDCQGRLCRCRGSAPRAGVVFRGFGHHRGALAFFFGSGTTAVLASCILLHSLAFSCISYAFVTGELHQEARGRPPSARNAATSHASPPSRDRSRSFRSHKWPAAGGEMKVLLPNQVAEDLHQDGVLKDIASKSKASVDLMEAVGELHQFVEGHRLLIIRGQAGSELQAAVEDLLGKARLNGRAHGPGGSKLKILLPRHLAAVVIGRRGANIKDLQRTTGTSVQVENGSTGMDRVATVCGSPAAILNALGRIHSFGTEDEEGVGSDGPDSHDRPYGHGHESPFQSRSGDHSGPYRHDGPDGRDSRHGVDPDGPQAERDGRPCSDEEEESLEDNRRKKRKPPPKPAAPWEVREHPEAPGEFYYLNMETGDTTWERPAGNDAKPSAPPPWRVLEHPEAPGEFYYLNEDTGETCWDLPEGVVIHSRTCWKGPLGIASAGVV</sequence>
<dbReference type="Pfam" id="PF00013">
    <property type="entry name" value="KH_1"/>
    <property type="match status" value="1"/>
</dbReference>
<evidence type="ECO:0000256" key="2">
    <source>
        <dbReference type="SAM" id="MobiDB-lite"/>
    </source>
</evidence>
<feature type="compositionally biased region" description="Basic and acidic residues" evidence="2">
    <location>
        <begin position="315"/>
        <end position="351"/>
    </location>
</feature>
<evidence type="ECO:0000259" key="4">
    <source>
        <dbReference type="PROSITE" id="PS50020"/>
    </source>
</evidence>
<keyword evidence="3" id="KW-0812">Transmembrane</keyword>
<organism evidence="5 6">
    <name type="scientific">Symbiodinium necroappetens</name>
    <dbReference type="NCBI Taxonomy" id="1628268"/>
    <lineage>
        <taxon>Eukaryota</taxon>
        <taxon>Sar</taxon>
        <taxon>Alveolata</taxon>
        <taxon>Dinophyceae</taxon>
        <taxon>Suessiales</taxon>
        <taxon>Symbiodiniaceae</taxon>
        <taxon>Symbiodinium</taxon>
    </lineage>
</organism>
<feature type="region of interest" description="Disordered" evidence="2">
    <location>
        <begin position="100"/>
        <end position="127"/>
    </location>
</feature>
<feature type="transmembrane region" description="Helical" evidence="3">
    <location>
        <begin position="60"/>
        <end position="82"/>
    </location>
</feature>
<dbReference type="EMBL" id="CAJNJA010066452">
    <property type="protein sequence ID" value="CAE7889222.1"/>
    <property type="molecule type" value="Genomic_DNA"/>
</dbReference>
<dbReference type="Gene3D" id="2.20.70.10">
    <property type="match status" value="2"/>
</dbReference>
<dbReference type="CDD" id="cd00201">
    <property type="entry name" value="WW"/>
    <property type="match status" value="2"/>
</dbReference>
<keyword evidence="1" id="KW-0694">RNA-binding</keyword>
<feature type="domain" description="WW" evidence="4">
    <location>
        <begin position="370"/>
        <end position="405"/>
    </location>
</feature>
<keyword evidence="6" id="KW-1185">Reference proteome</keyword>
<name>A0A813B260_9DINO</name>
<comment type="caution">
    <text evidence="5">The sequence shown here is derived from an EMBL/GenBank/DDBJ whole genome shotgun (WGS) entry which is preliminary data.</text>
</comment>
<dbReference type="InterPro" id="IPR004087">
    <property type="entry name" value="KH_dom"/>
</dbReference>
<accession>A0A813B260</accession>
<dbReference type="PROSITE" id="PS50020">
    <property type="entry name" value="WW_DOMAIN_2"/>
    <property type="match status" value="2"/>
</dbReference>
<dbReference type="SMART" id="SM00456">
    <property type="entry name" value="WW"/>
    <property type="match status" value="2"/>
</dbReference>
<evidence type="ECO:0000256" key="1">
    <source>
        <dbReference type="PROSITE-ProRule" id="PRU00117"/>
    </source>
</evidence>
<evidence type="ECO:0000313" key="6">
    <source>
        <dbReference type="Proteomes" id="UP000601435"/>
    </source>
</evidence>